<dbReference type="PANTHER" id="PTHR30614">
    <property type="entry name" value="MEMBRANE COMPONENT OF AMINO ACID ABC TRANSPORTER"/>
    <property type="match status" value="1"/>
</dbReference>
<comment type="subcellular location">
    <subcellularLocation>
        <location evidence="1">Cell inner membrane</location>
        <topology evidence="1">Multi-pass membrane protein</topology>
    </subcellularLocation>
    <subcellularLocation>
        <location evidence="9">Cell membrane</location>
        <topology evidence="9">Multi-pass membrane protein</topology>
    </subcellularLocation>
</comment>
<evidence type="ECO:0000256" key="7">
    <source>
        <dbReference type="ARBA" id="ARBA00022989"/>
    </source>
</evidence>
<dbReference type="RefSeq" id="WP_378219135.1">
    <property type="nucleotide sequence ID" value="NZ_JBHRTK010000004.1"/>
</dbReference>
<gene>
    <name evidence="11" type="primary">ehuC</name>
    <name evidence="11" type="ORF">ACFOHJ_05010</name>
</gene>
<dbReference type="InterPro" id="IPR035906">
    <property type="entry name" value="MetI-like_sf"/>
</dbReference>
<feature type="transmembrane region" description="Helical" evidence="9">
    <location>
        <begin position="183"/>
        <end position="201"/>
    </location>
</feature>
<dbReference type="InterPro" id="IPR000515">
    <property type="entry name" value="MetI-like"/>
</dbReference>
<dbReference type="InterPro" id="IPR014342">
    <property type="entry name" value="Ectoine_EhuC"/>
</dbReference>
<dbReference type="EMBL" id="JBHRTK010000004">
    <property type="protein sequence ID" value="MFC3205564.1"/>
    <property type="molecule type" value="Genomic_DNA"/>
</dbReference>
<accession>A0ABV7K5C4</accession>
<dbReference type="SUPFAM" id="SSF161098">
    <property type="entry name" value="MetI-like"/>
    <property type="match status" value="1"/>
</dbReference>
<dbReference type="InterPro" id="IPR043429">
    <property type="entry name" value="ArtM/GltK/GlnP/TcyL/YhdX-like"/>
</dbReference>
<evidence type="ECO:0000256" key="9">
    <source>
        <dbReference type="RuleBase" id="RU363032"/>
    </source>
</evidence>
<dbReference type="PROSITE" id="PS50928">
    <property type="entry name" value="ABC_TM1"/>
    <property type="match status" value="1"/>
</dbReference>
<keyword evidence="12" id="KW-1185">Reference proteome</keyword>
<evidence type="ECO:0000259" key="10">
    <source>
        <dbReference type="PROSITE" id="PS50928"/>
    </source>
</evidence>
<comment type="similarity">
    <text evidence="2">Belongs to the binding-protein-dependent transport system permease family. HisMQ subfamily.</text>
</comment>
<evidence type="ECO:0000256" key="2">
    <source>
        <dbReference type="ARBA" id="ARBA00010072"/>
    </source>
</evidence>
<dbReference type="Gene3D" id="1.10.3720.10">
    <property type="entry name" value="MetI-like"/>
    <property type="match status" value="1"/>
</dbReference>
<evidence type="ECO:0000256" key="1">
    <source>
        <dbReference type="ARBA" id="ARBA00004429"/>
    </source>
</evidence>
<dbReference type="CDD" id="cd06261">
    <property type="entry name" value="TM_PBP2"/>
    <property type="match status" value="1"/>
</dbReference>
<organism evidence="11 12">
    <name type="scientific">Aquamicrobium soli</name>
    <dbReference type="NCBI Taxonomy" id="1811518"/>
    <lineage>
        <taxon>Bacteria</taxon>
        <taxon>Pseudomonadati</taxon>
        <taxon>Pseudomonadota</taxon>
        <taxon>Alphaproteobacteria</taxon>
        <taxon>Hyphomicrobiales</taxon>
        <taxon>Phyllobacteriaceae</taxon>
        <taxon>Aquamicrobium</taxon>
    </lineage>
</organism>
<evidence type="ECO:0000256" key="5">
    <source>
        <dbReference type="ARBA" id="ARBA00022692"/>
    </source>
</evidence>
<name>A0ABV7K5C4_9HYPH</name>
<proteinExistence type="inferred from homology"/>
<keyword evidence="8 9" id="KW-0472">Membrane</keyword>
<evidence type="ECO:0000256" key="6">
    <source>
        <dbReference type="ARBA" id="ARBA00022970"/>
    </source>
</evidence>
<feature type="domain" description="ABC transmembrane type-1" evidence="10">
    <location>
        <begin position="14"/>
        <end position="202"/>
    </location>
</feature>
<keyword evidence="5 9" id="KW-0812">Transmembrane</keyword>
<dbReference type="NCBIfam" id="TIGR01726">
    <property type="entry name" value="HEQRo_perm_3TM"/>
    <property type="match status" value="1"/>
</dbReference>
<evidence type="ECO:0000313" key="11">
    <source>
        <dbReference type="EMBL" id="MFC3205564.1"/>
    </source>
</evidence>
<protein>
    <submittedName>
        <fullName evidence="11">Ectoine/hydroxyectoine ABC transporter permease subunit EhuC</fullName>
    </submittedName>
</protein>
<dbReference type="Pfam" id="PF00528">
    <property type="entry name" value="BPD_transp_1"/>
    <property type="match status" value="1"/>
</dbReference>
<keyword evidence="6" id="KW-0029">Amino-acid transport</keyword>
<sequence>MTLVDFLPTLLRGALVTLEATVFSAAVALVVSVVVGLVRLSRFRVLRGVALVYVEVFRGTSALVQLFYFFFVLPLLGIDLSPMTAGVLALGLNFGSYGSEVVRAAVLNVPRGQHEAAVALNYSPALAMRRIVFPQALAAMLPPFGNLLIDLLKATSLLSLITIGDLTFAGKTLVQGQGHVTEVYSLLLVIYFVMALALGRLMQAAERRVPGAVAKEAAR</sequence>
<keyword evidence="4" id="KW-1003">Cell membrane</keyword>
<dbReference type="PANTHER" id="PTHR30614:SF0">
    <property type="entry name" value="L-CYSTINE TRANSPORT SYSTEM PERMEASE PROTEIN TCYL"/>
    <property type="match status" value="1"/>
</dbReference>
<evidence type="ECO:0000256" key="8">
    <source>
        <dbReference type="ARBA" id="ARBA00023136"/>
    </source>
</evidence>
<feature type="transmembrane region" description="Helical" evidence="9">
    <location>
        <begin position="20"/>
        <end position="38"/>
    </location>
</feature>
<reference evidence="12" key="1">
    <citation type="journal article" date="2019" name="Int. J. Syst. Evol. Microbiol.">
        <title>The Global Catalogue of Microorganisms (GCM) 10K type strain sequencing project: providing services to taxonomists for standard genome sequencing and annotation.</title>
        <authorList>
            <consortium name="The Broad Institute Genomics Platform"/>
            <consortium name="The Broad Institute Genome Sequencing Center for Infectious Disease"/>
            <person name="Wu L."/>
            <person name="Ma J."/>
        </authorList>
    </citation>
    <scope>NUCLEOTIDE SEQUENCE [LARGE SCALE GENOMIC DNA]</scope>
    <source>
        <strain evidence="12">KCTC 52165</strain>
    </source>
</reference>
<dbReference type="Proteomes" id="UP001595583">
    <property type="component" value="Unassembled WGS sequence"/>
</dbReference>
<keyword evidence="3 9" id="KW-0813">Transport</keyword>
<evidence type="ECO:0000256" key="4">
    <source>
        <dbReference type="ARBA" id="ARBA00022475"/>
    </source>
</evidence>
<keyword evidence="7 9" id="KW-1133">Transmembrane helix</keyword>
<evidence type="ECO:0000256" key="3">
    <source>
        <dbReference type="ARBA" id="ARBA00022448"/>
    </source>
</evidence>
<dbReference type="InterPro" id="IPR010065">
    <property type="entry name" value="AA_ABC_transptr_permease_3TM"/>
</dbReference>
<dbReference type="NCBIfam" id="TIGR03004">
    <property type="entry name" value="ectoine_ehuC"/>
    <property type="match status" value="1"/>
</dbReference>
<evidence type="ECO:0000313" key="12">
    <source>
        <dbReference type="Proteomes" id="UP001595583"/>
    </source>
</evidence>
<comment type="caution">
    <text evidence="11">The sequence shown here is derived from an EMBL/GenBank/DDBJ whole genome shotgun (WGS) entry which is preliminary data.</text>
</comment>